<reference evidence="1 2" key="1">
    <citation type="journal article" date="2024" name="G3 (Bethesda)">
        <title>Genome assembly of Hibiscus sabdariffa L. provides insights into metabolisms of medicinal natural products.</title>
        <authorList>
            <person name="Kim T."/>
        </authorList>
    </citation>
    <scope>NUCLEOTIDE SEQUENCE [LARGE SCALE GENOMIC DNA]</scope>
    <source>
        <strain evidence="1">TK-2024</strain>
        <tissue evidence="1">Old leaves</tissue>
    </source>
</reference>
<name>A0ABR2SIM7_9ROSI</name>
<comment type="caution">
    <text evidence="1">The sequence shown here is derived from an EMBL/GenBank/DDBJ whole genome shotgun (WGS) entry which is preliminary data.</text>
</comment>
<keyword evidence="2" id="KW-1185">Reference proteome</keyword>
<organism evidence="1 2">
    <name type="scientific">Hibiscus sabdariffa</name>
    <name type="common">roselle</name>
    <dbReference type="NCBI Taxonomy" id="183260"/>
    <lineage>
        <taxon>Eukaryota</taxon>
        <taxon>Viridiplantae</taxon>
        <taxon>Streptophyta</taxon>
        <taxon>Embryophyta</taxon>
        <taxon>Tracheophyta</taxon>
        <taxon>Spermatophyta</taxon>
        <taxon>Magnoliopsida</taxon>
        <taxon>eudicotyledons</taxon>
        <taxon>Gunneridae</taxon>
        <taxon>Pentapetalae</taxon>
        <taxon>rosids</taxon>
        <taxon>malvids</taxon>
        <taxon>Malvales</taxon>
        <taxon>Malvaceae</taxon>
        <taxon>Malvoideae</taxon>
        <taxon>Hibiscus</taxon>
    </lineage>
</organism>
<gene>
    <name evidence="1" type="ORF">V6N11_065037</name>
</gene>
<dbReference type="EMBL" id="JBBPBN010000014">
    <property type="protein sequence ID" value="KAK9025140.1"/>
    <property type="molecule type" value="Genomic_DNA"/>
</dbReference>
<evidence type="ECO:0000313" key="1">
    <source>
        <dbReference type="EMBL" id="KAK9025140.1"/>
    </source>
</evidence>
<sequence>MTMRKFEIQDVKIKYSEAIILDSSRVSLATTTSSCSDNPIKDLPAPMKDDPMEVNVSLHEDDKVTKALHPLPVIPSMAKVATFVDVITSKAAKYFIGIIEPIRNYFIGNRNNNVIPNLVEHGKPSHWHNTKEEVGRAYDIVAIKFCGVNVVTSFDITRYDAERIMARNIWHSRELARRNNEANEYNAPTLANCEAIQSEENNGNGSNWKMALYPSSQQQANACITVESVEPKLASTRNYENSTFSMALQDFSRIDLVNSTQPMVENPTGDGLEDPNKKRMDLHDVFQKVGLKSGIGDSFLGRRHGVLSHLL</sequence>
<accession>A0ABR2SIM7</accession>
<evidence type="ECO:0000313" key="2">
    <source>
        <dbReference type="Proteomes" id="UP001396334"/>
    </source>
</evidence>
<proteinExistence type="predicted"/>
<dbReference type="Proteomes" id="UP001396334">
    <property type="component" value="Unassembled WGS sequence"/>
</dbReference>
<protein>
    <submittedName>
        <fullName evidence="1">Uncharacterized protein</fullName>
    </submittedName>
</protein>